<sequence length="123" mass="13391">MEVHNACNIKAKEGRLSSRLQERAPASLHLDQITSTAPANPFSDTPNAIPLLSPVVIRSPESMAEKMEKDCDQGMSRRRNITATESPFQSGAGWQHPAVSAFADPSSLLTVFQSQCMITNHAE</sequence>
<dbReference type="OMA" id="WEHPAMA"/>
<proteinExistence type="predicted"/>
<dbReference type="EMBL" id="PDCK01000043">
    <property type="protein sequence ID" value="PRQ34211.1"/>
    <property type="molecule type" value="Genomic_DNA"/>
</dbReference>
<dbReference type="Proteomes" id="UP000238479">
    <property type="component" value="Chromosome 5"/>
</dbReference>
<evidence type="ECO:0000313" key="2">
    <source>
        <dbReference type="Proteomes" id="UP000238479"/>
    </source>
</evidence>
<protein>
    <submittedName>
        <fullName evidence="1">Uncharacterized protein</fullName>
    </submittedName>
</protein>
<evidence type="ECO:0000313" key="1">
    <source>
        <dbReference type="EMBL" id="PRQ34211.1"/>
    </source>
</evidence>
<reference evidence="1 2" key="1">
    <citation type="journal article" date="2018" name="Nat. Genet.">
        <title>The Rosa genome provides new insights in the design of modern roses.</title>
        <authorList>
            <person name="Bendahmane M."/>
        </authorList>
    </citation>
    <scope>NUCLEOTIDE SEQUENCE [LARGE SCALE GENOMIC DNA]</scope>
    <source>
        <strain evidence="2">cv. Old Blush</strain>
    </source>
</reference>
<comment type="caution">
    <text evidence="1">The sequence shown here is derived from an EMBL/GenBank/DDBJ whole genome shotgun (WGS) entry which is preliminary data.</text>
</comment>
<accession>A0A2P6QJ52</accession>
<dbReference type="Gramene" id="PRQ34211">
    <property type="protein sequence ID" value="PRQ34211"/>
    <property type="gene ID" value="RchiOBHm_Chr5g0066341"/>
</dbReference>
<dbReference type="InterPro" id="IPR040381">
    <property type="entry name" value="At4g14450-like"/>
</dbReference>
<dbReference type="AlphaFoldDB" id="A0A2P6QJ52"/>
<name>A0A2P6QJ52_ROSCH</name>
<dbReference type="PANTHER" id="PTHR33912:SF5">
    <property type="entry name" value="F22G5.17"/>
    <property type="match status" value="1"/>
</dbReference>
<keyword evidence="2" id="KW-1185">Reference proteome</keyword>
<gene>
    <name evidence="1" type="ORF">RchiOBHm_Chr5g0066341</name>
</gene>
<dbReference type="PANTHER" id="PTHR33912">
    <property type="entry name" value="OS01G0939400 PROTEIN"/>
    <property type="match status" value="1"/>
</dbReference>
<organism evidence="1 2">
    <name type="scientific">Rosa chinensis</name>
    <name type="common">China rose</name>
    <dbReference type="NCBI Taxonomy" id="74649"/>
    <lineage>
        <taxon>Eukaryota</taxon>
        <taxon>Viridiplantae</taxon>
        <taxon>Streptophyta</taxon>
        <taxon>Embryophyta</taxon>
        <taxon>Tracheophyta</taxon>
        <taxon>Spermatophyta</taxon>
        <taxon>Magnoliopsida</taxon>
        <taxon>eudicotyledons</taxon>
        <taxon>Gunneridae</taxon>
        <taxon>Pentapetalae</taxon>
        <taxon>rosids</taxon>
        <taxon>fabids</taxon>
        <taxon>Rosales</taxon>
        <taxon>Rosaceae</taxon>
        <taxon>Rosoideae</taxon>
        <taxon>Rosoideae incertae sedis</taxon>
        <taxon>Rosa</taxon>
    </lineage>
</organism>